<dbReference type="KEGG" id="fng:JM64_05865"/>
<keyword evidence="1 3" id="KW-0255">Endonuclease</keyword>
<dbReference type="Proteomes" id="UP000077096">
    <property type="component" value="Chromosome"/>
</dbReference>
<protein>
    <recommendedName>
        <fullName evidence="1">Type-2 restriction enzyme</fullName>
        <ecNumber evidence="1">3.1.21.4</ecNumber>
    </recommendedName>
</protein>
<evidence type="ECO:0000259" key="2">
    <source>
        <dbReference type="Pfam" id="PF04556"/>
    </source>
</evidence>
<dbReference type="OMA" id="NFYPLHS"/>
<evidence type="ECO:0000313" key="4">
    <source>
        <dbReference type="Proteomes" id="UP000077096"/>
    </source>
</evidence>
<dbReference type="GO" id="GO:0009036">
    <property type="term" value="F:type II site-specific deoxyribonuclease activity"/>
    <property type="evidence" value="ECO:0007669"/>
    <property type="project" value="UniProtKB-UniRule"/>
</dbReference>
<reference evidence="3 4" key="1">
    <citation type="submission" date="2014-08" db="EMBL/GenBank/DDBJ databases">
        <title>Fervidobacterium pennivorans DYC genome.</title>
        <authorList>
            <person name="Wushke S."/>
        </authorList>
    </citation>
    <scope>NUCLEOTIDE SEQUENCE [LARGE SCALE GENOMIC DNA]</scope>
    <source>
        <strain evidence="3 4">DYC</strain>
    </source>
</reference>
<dbReference type="InterPro" id="IPR007637">
    <property type="entry name" value="Restrct_endonuc_II_DpnII-like"/>
</dbReference>
<dbReference type="InterPro" id="IPR021191">
    <property type="entry name" value="Restrct_endonuc_II_DpnII"/>
</dbReference>
<evidence type="ECO:0000313" key="3">
    <source>
        <dbReference type="EMBL" id="ANE41536.1"/>
    </source>
</evidence>
<dbReference type="GO" id="GO:0003677">
    <property type="term" value="F:DNA binding"/>
    <property type="evidence" value="ECO:0007669"/>
    <property type="project" value="UniProtKB-UniRule"/>
</dbReference>
<comment type="catalytic activity">
    <reaction evidence="1">
        <text>Endonucleolytic cleavage of DNA to give specific double-stranded fragments with terminal 5'-phosphates.</text>
        <dbReference type="EC" id="3.1.21.4"/>
    </reaction>
</comment>
<keyword evidence="1" id="KW-0378">Hydrolase</keyword>
<comment type="similarity">
    <text evidence="1">Belongs to the DpnII type II restriction endonuclease family.</text>
</comment>
<dbReference type="EMBL" id="CP011393">
    <property type="protein sequence ID" value="ANE41536.1"/>
    <property type="molecule type" value="Genomic_DNA"/>
</dbReference>
<dbReference type="AlphaFoldDB" id="A0A172T3K7"/>
<keyword evidence="1" id="KW-0540">Nuclease</keyword>
<dbReference type="PATRIC" id="fig|93466.3.peg.1246"/>
<keyword evidence="1" id="KW-0680">Restriction system</keyword>
<dbReference type="REBASE" id="145674">
    <property type="entry name" value="FpeDYCORF5860P"/>
</dbReference>
<evidence type="ECO:0000256" key="1">
    <source>
        <dbReference type="PIRNR" id="PIRNR016080"/>
    </source>
</evidence>
<dbReference type="EC" id="3.1.21.4" evidence="1"/>
<proteinExistence type="inferred from homology"/>
<dbReference type="OrthoDB" id="9771872at2"/>
<dbReference type="PIRSF" id="PIRSF016080">
    <property type="entry name" value="Restrict_endonuc_II_DpmII"/>
    <property type="match status" value="1"/>
</dbReference>
<name>A0A172T3K7_FERPE</name>
<comment type="function">
    <text evidence="1">A P subtype restriction enzyme that recognizes the double-stranded unmethylated sequence 5'-GATC-3'.</text>
</comment>
<dbReference type="GO" id="GO:0009307">
    <property type="term" value="P:DNA restriction-modification system"/>
    <property type="evidence" value="ECO:0007669"/>
    <property type="project" value="UniProtKB-UniRule"/>
</dbReference>
<organism evidence="3 4">
    <name type="scientific">Fervidobacterium pennivorans</name>
    <dbReference type="NCBI Taxonomy" id="93466"/>
    <lineage>
        <taxon>Bacteria</taxon>
        <taxon>Thermotogati</taxon>
        <taxon>Thermotogota</taxon>
        <taxon>Thermotogae</taxon>
        <taxon>Thermotogales</taxon>
        <taxon>Fervidobacteriaceae</taxon>
        <taxon>Fervidobacterium</taxon>
    </lineage>
</organism>
<dbReference type="Pfam" id="PF04556">
    <property type="entry name" value="DpnII"/>
    <property type="match status" value="1"/>
</dbReference>
<gene>
    <name evidence="3" type="ORF">JM64_05865</name>
</gene>
<sequence>MDSTYLHILQKKGLKVSNTEDLMKIFLDTLLETNKTYDFFVDWKKVRTFVEKNKVEINILNSLLHSEDFDNELRRILRKYPEVLKVVPLLLAIRDNSVSIISEFDLEKTNVIKLDFTERNLREEEIEIFVDFFKKTGLKDFFLNVADKSLLDYILGVEVGMDTNARKNRSGKVLENFLKPIIEKIANDLKCTFLTQEKFSTLEKYSININKLKDRKADFILLKPRGDGSYGVVNIEVNFYNVSGSKPQEIIDSYIERQKELKEYGYEFLLITDGPAWKEQKSQLTKALENLDFVLNTYLVRLGILEEVICMI</sequence>
<feature type="domain" description="Restriction endonuclease type II DpnII-like" evidence="2">
    <location>
        <begin position="24"/>
        <end position="306"/>
    </location>
</feature>
<accession>A0A172T3K7</accession>